<dbReference type="InterPro" id="IPR006569">
    <property type="entry name" value="CID_dom"/>
</dbReference>
<dbReference type="RefSeq" id="XP_018734038.1">
    <property type="nucleotide sequence ID" value="XM_018881445.1"/>
</dbReference>
<gene>
    <name evidence="2" type="ORF">AWJ20_4381</name>
</gene>
<dbReference type="PANTHER" id="PTHR15921">
    <property type="entry name" value="PRE-MRNA CLEAVAGE COMPLEX II"/>
    <property type="match status" value="1"/>
</dbReference>
<feature type="domain" description="CID" evidence="1">
    <location>
        <begin position="5"/>
        <end position="108"/>
    </location>
</feature>
<name>A0A161HFY0_9ASCO</name>
<evidence type="ECO:0000313" key="3">
    <source>
        <dbReference type="Proteomes" id="UP000189580"/>
    </source>
</evidence>
<dbReference type="Proteomes" id="UP000189580">
    <property type="component" value="Chromosome c"/>
</dbReference>
<dbReference type="Gene3D" id="1.25.40.90">
    <property type="match status" value="1"/>
</dbReference>
<reference evidence="2 3" key="1">
    <citation type="submission" date="2016-02" db="EMBL/GenBank/DDBJ databases">
        <title>Complete genome sequence and transcriptome regulation of the pentose utilising yeast Sugiyamaella lignohabitans.</title>
        <authorList>
            <person name="Bellasio M."/>
            <person name="Peymann A."/>
            <person name="Valli M."/>
            <person name="Sipitzky M."/>
            <person name="Graf A."/>
            <person name="Sauer M."/>
            <person name="Marx H."/>
            <person name="Mattanovich D."/>
        </authorList>
    </citation>
    <scope>NUCLEOTIDE SEQUENCE [LARGE SCALE GENOMIC DNA]</scope>
    <source>
        <strain evidence="2 3">CBS 10342</strain>
    </source>
</reference>
<dbReference type="OrthoDB" id="2129491at2759"/>
<dbReference type="EMBL" id="CP014500">
    <property type="protein sequence ID" value="ANB11561.1"/>
    <property type="molecule type" value="Genomic_DNA"/>
</dbReference>
<keyword evidence="3" id="KW-1185">Reference proteome</keyword>
<dbReference type="KEGG" id="slb:AWJ20_4381"/>
<sequence>MAEQDDEQIRLDYLDSLQELTFNSRPIITNLTVIAQENIQHAQIIAKAIEEHIHKVSNIDTGRRDRPSELFFTASVVVRNYIKQMIVVVVVAIAPDRHARRQASKLAS</sequence>
<dbReference type="GO" id="GO:0000993">
    <property type="term" value="F:RNA polymerase II complex binding"/>
    <property type="evidence" value="ECO:0007669"/>
    <property type="project" value="InterPro"/>
</dbReference>
<dbReference type="InterPro" id="IPR045154">
    <property type="entry name" value="PCF11-like"/>
</dbReference>
<protein>
    <submittedName>
        <fullName evidence="2">mRNA 3' end processing factor</fullName>
    </submittedName>
</protein>
<dbReference type="PROSITE" id="PS51391">
    <property type="entry name" value="CID"/>
    <property type="match status" value="1"/>
</dbReference>
<dbReference type="GO" id="GO:0005849">
    <property type="term" value="C:mRNA cleavage factor complex"/>
    <property type="evidence" value="ECO:0007669"/>
    <property type="project" value="TreeGrafter"/>
</dbReference>
<dbReference type="GO" id="GO:0006369">
    <property type="term" value="P:termination of RNA polymerase II transcription"/>
    <property type="evidence" value="ECO:0007669"/>
    <property type="project" value="InterPro"/>
</dbReference>
<evidence type="ECO:0000259" key="1">
    <source>
        <dbReference type="PROSITE" id="PS51391"/>
    </source>
</evidence>
<proteinExistence type="predicted"/>
<dbReference type="SUPFAM" id="SSF48464">
    <property type="entry name" value="ENTH/VHS domain"/>
    <property type="match status" value="1"/>
</dbReference>
<accession>A0A161HFY0</accession>
<dbReference type="GeneID" id="30036507"/>
<dbReference type="GO" id="GO:0003729">
    <property type="term" value="F:mRNA binding"/>
    <property type="evidence" value="ECO:0007669"/>
    <property type="project" value="InterPro"/>
</dbReference>
<dbReference type="GO" id="GO:0005737">
    <property type="term" value="C:cytoplasm"/>
    <property type="evidence" value="ECO:0007669"/>
    <property type="project" value="TreeGrafter"/>
</dbReference>
<dbReference type="GO" id="GO:0031124">
    <property type="term" value="P:mRNA 3'-end processing"/>
    <property type="evidence" value="ECO:0007669"/>
    <property type="project" value="InterPro"/>
</dbReference>
<dbReference type="PANTHER" id="PTHR15921:SF3">
    <property type="entry name" value="PRE-MRNA CLEAVAGE COMPLEX 2 PROTEIN PCF11"/>
    <property type="match status" value="1"/>
</dbReference>
<evidence type="ECO:0000313" key="2">
    <source>
        <dbReference type="EMBL" id="ANB11561.1"/>
    </source>
</evidence>
<organism evidence="2 3">
    <name type="scientific">Sugiyamaella lignohabitans</name>
    <dbReference type="NCBI Taxonomy" id="796027"/>
    <lineage>
        <taxon>Eukaryota</taxon>
        <taxon>Fungi</taxon>
        <taxon>Dikarya</taxon>
        <taxon>Ascomycota</taxon>
        <taxon>Saccharomycotina</taxon>
        <taxon>Dipodascomycetes</taxon>
        <taxon>Dipodascales</taxon>
        <taxon>Trichomonascaceae</taxon>
        <taxon>Sugiyamaella</taxon>
    </lineage>
</organism>
<dbReference type="AlphaFoldDB" id="A0A161HFY0"/>
<dbReference type="InterPro" id="IPR008942">
    <property type="entry name" value="ENTH_VHS"/>
</dbReference>